<dbReference type="GO" id="GO:0016020">
    <property type="term" value="C:membrane"/>
    <property type="evidence" value="ECO:0007669"/>
    <property type="project" value="UniProtKB-SubCell"/>
</dbReference>
<evidence type="ECO:0000313" key="6">
    <source>
        <dbReference type="EMBL" id="NDV34478.1"/>
    </source>
</evidence>
<dbReference type="AlphaFoldDB" id="A0A6B2LCM0"/>
<dbReference type="PANTHER" id="PTHR12422">
    <property type="entry name" value="GH09096P"/>
    <property type="match status" value="1"/>
</dbReference>
<dbReference type="GO" id="GO:0030833">
    <property type="term" value="P:regulation of actin filament polymerization"/>
    <property type="evidence" value="ECO:0007669"/>
    <property type="project" value="InterPro"/>
</dbReference>
<name>A0A6B2LCM0_9EUKA</name>
<accession>A0A6B2LCM0</accession>
<organism evidence="6">
    <name type="scientific">Arcella intermedia</name>
    <dbReference type="NCBI Taxonomy" id="1963864"/>
    <lineage>
        <taxon>Eukaryota</taxon>
        <taxon>Amoebozoa</taxon>
        <taxon>Tubulinea</taxon>
        <taxon>Elardia</taxon>
        <taxon>Arcellinida</taxon>
        <taxon>Sphaerothecina</taxon>
        <taxon>Arcellidae</taxon>
        <taxon>Arcella</taxon>
    </lineage>
</organism>
<evidence type="ECO:0000256" key="2">
    <source>
        <dbReference type="ARBA" id="ARBA00005778"/>
    </source>
</evidence>
<dbReference type="EMBL" id="GIBP01005509">
    <property type="protein sequence ID" value="NDV34478.1"/>
    <property type="molecule type" value="Transcribed_RNA"/>
</dbReference>
<evidence type="ECO:0000256" key="4">
    <source>
        <dbReference type="ARBA" id="ARBA00023288"/>
    </source>
</evidence>
<comment type="similarity">
    <text evidence="2">Belongs to the CYRI family.</text>
</comment>
<dbReference type="GO" id="GO:0031267">
    <property type="term" value="F:small GTPase binding"/>
    <property type="evidence" value="ECO:0007669"/>
    <property type="project" value="InterPro"/>
</dbReference>
<reference evidence="6" key="1">
    <citation type="journal article" date="2020" name="J. Eukaryot. Microbiol.">
        <title>De novo Sequencing, Assembly and Annotation of the Transcriptome for the Free-Living Testate Amoeba Arcella intermedia.</title>
        <authorList>
            <person name="Ribeiro G.M."/>
            <person name="Porfirio-Sousa A.L."/>
            <person name="Maurer-Alcala X.X."/>
            <person name="Katz L.A."/>
            <person name="Lahr D.J.G."/>
        </authorList>
    </citation>
    <scope>NUCLEOTIDE SEQUENCE</scope>
</reference>
<dbReference type="Pfam" id="PF07159">
    <property type="entry name" value="CYRIA-B_Rac1-bd"/>
    <property type="match status" value="1"/>
</dbReference>
<keyword evidence="3" id="KW-0472">Membrane</keyword>
<sequence length="290" mass="32665">MPEVNDEEERKIYDLVAEALKEGPHHLEVLHDYTGCEEPIRKALNDPGPKTEGAAWGAVSEAVLKLHGFYKFALDLENVWPQILDTLCTEDAVVGVQSHLALSKQLAEIFDFVFHFDEAKMVNPAIQNDFSYYRRVLSRMKNSSKDEKTKIVVDEELANKMSFFFAYPTPMMKVLIDATVEFDKNAKQRLISGLSLMSNLCLKYLEAPDPGNEKATMLSLCAMTGCIILVDHLHDLGAFHKKSPIRIRGCIQKLKNITGISTDFLLNSLRFTTLHLNDDSTMPVITKMLG</sequence>
<comment type="subcellular location">
    <subcellularLocation>
        <location evidence="1">Membrane</location>
        <topology evidence="1">Lipid-anchor</topology>
    </subcellularLocation>
</comment>
<dbReference type="InterPro" id="IPR039789">
    <property type="entry name" value="CYRI"/>
</dbReference>
<dbReference type="InterPro" id="IPR009828">
    <property type="entry name" value="CYRIA/CYRIB_Rac1-bd"/>
</dbReference>
<evidence type="ECO:0000256" key="3">
    <source>
        <dbReference type="ARBA" id="ARBA00023136"/>
    </source>
</evidence>
<keyword evidence="4" id="KW-0449">Lipoprotein</keyword>
<proteinExistence type="inferred from homology"/>
<evidence type="ECO:0000259" key="5">
    <source>
        <dbReference type="Pfam" id="PF07159"/>
    </source>
</evidence>
<feature type="domain" description="CYRIA/CYRIB Rac1 binding" evidence="5">
    <location>
        <begin position="7"/>
        <end position="282"/>
    </location>
</feature>
<evidence type="ECO:0000256" key="1">
    <source>
        <dbReference type="ARBA" id="ARBA00004635"/>
    </source>
</evidence>
<protein>
    <recommendedName>
        <fullName evidence="5">CYRIA/CYRIB Rac1 binding domain-containing protein</fullName>
    </recommendedName>
</protein>